<proteinExistence type="predicted"/>
<dbReference type="RefSeq" id="WP_013674107.1">
    <property type="nucleotide sequence ID" value="NZ_BAABKS010000033.1"/>
</dbReference>
<organism evidence="6 7">
    <name type="scientific">Pseudonocardia benzenivorans</name>
    <dbReference type="NCBI Taxonomy" id="228005"/>
    <lineage>
        <taxon>Bacteria</taxon>
        <taxon>Bacillati</taxon>
        <taxon>Actinomycetota</taxon>
        <taxon>Actinomycetes</taxon>
        <taxon>Pseudonocardiales</taxon>
        <taxon>Pseudonocardiaceae</taxon>
        <taxon>Pseudonocardia</taxon>
    </lineage>
</organism>
<reference evidence="7" key="1">
    <citation type="journal article" date="2019" name="Int. J. Syst. Evol. Microbiol.">
        <title>The Global Catalogue of Microorganisms (GCM) 10K type strain sequencing project: providing services to taxonomists for standard genome sequencing and annotation.</title>
        <authorList>
            <consortium name="The Broad Institute Genomics Platform"/>
            <consortium name="The Broad Institute Genome Sequencing Center for Infectious Disease"/>
            <person name="Wu L."/>
            <person name="Ma J."/>
        </authorList>
    </citation>
    <scope>NUCLEOTIDE SEQUENCE [LARGE SCALE GENOMIC DNA]</scope>
    <source>
        <strain evidence="7">CCUG 49018</strain>
    </source>
</reference>
<evidence type="ECO:0000256" key="4">
    <source>
        <dbReference type="ARBA" id="ARBA00023136"/>
    </source>
</evidence>
<keyword evidence="3 5" id="KW-1133">Transmembrane helix</keyword>
<keyword evidence="7" id="KW-1185">Reference proteome</keyword>
<accession>A0ABW3VFX7</accession>
<evidence type="ECO:0000256" key="5">
    <source>
        <dbReference type="SAM" id="Phobius"/>
    </source>
</evidence>
<protein>
    <submittedName>
        <fullName evidence="6">DoxX family protein</fullName>
    </submittedName>
</protein>
<comment type="subcellular location">
    <subcellularLocation>
        <location evidence="1">Membrane</location>
        <topology evidence="1">Multi-pass membrane protein</topology>
    </subcellularLocation>
</comment>
<name>A0ABW3VFX7_9PSEU</name>
<dbReference type="Pfam" id="PF13564">
    <property type="entry name" value="DoxX_2"/>
    <property type="match status" value="1"/>
</dbReference>
<keyword evidence="4 5" id="KW-0472">Membrane</keyword>
<evidence type="ECO:0000313" key="6">
    <source>
        <dbReference type="EMBL" id="MFD1233666.1"/>
    </source>
</evidence>
<evidence type="ECO:0000256" key="2">
    <source>
        <dbReference type="ARBA" id="ARBA00022692"/>
    </source>
</evidence>
<evidence type="ECO:0000256" key="3">
    <source>
        <dbReference type="ARBA" id="ARBA00022989"/>
    </source>
</evidence>
<keyword evidence="2 5" id="KW-0812">Transmembrane</keyword>
<feature type="transmembrane region" description="Helical" evidence="5">
    <location>
        <begin position="58"/>
        <end position="77"/>
    </location>
</feature>
<feature type="transmembrane region" description="Helical" evidence="5">
    <location>
        <begin position="108"/>
        <end position="124"/>
    </location>
</feature>
<gene>
    <name evidence="6" type="ORF">ACFQ34_10260</name>
</gene>
<evidence type="ECO:0000313" key="7">
    <source>
        <dbReference type="Proteomes" id="UP001597182"/>
    </source>
</evidence>
<dbReference type="EMBL" id="JBHTMB010000078">
    <property type="protein sequence ID" value="MFD1233666.1"/>
    <property type="molecule type" value="Genomic_DNA"/>
</dbReference>
<feature type="transmembrane region" description="Helical" evidence="5">
    <location>
        <begin position="19"/>
        <end position="38"/>
    </location>
</feature>
<dbReference type="Proteomes" id="UP001597182">
    <property type="component" value="Unassembled WGS sequence"/>
</dbReference>
<sequence>MTATAIAPAATTGRVANRALWTVQIVVGLFLVVGSAAPKLFGQEYAVAMFEAMGSGQWLRYVVGVLELAGGVGLLLAPIAAAAATGLVALMIGAMITQVFVLHNPADVVTPILIGALMVVVAVARRHRLAAFVRGLRR</sequence>
<dbReference type="InterPro" id="IPR032808">
    <property type="entry name" value="DoxX"/>
</dbReference>
<evidence type="ECO:0000256" key="1">
    <source>
        <dbReference type="ARBA" id="ARBA00004141"/>
    </source>
</evidence>
<comment type="caution">
    <text evidence="6">The sequence shown here is derived from an EMBL/GenBank/DDBJ whole genome shotgun (WGS) entry which is preliminary data.</text>
</comment>